<dbReference type="InParanoid" id="A0A1Z5RHY0"/>
<feature type="region of interest" description="Disordered" evidence="1">
    <location>
        <begin position="1"/>
        <end position="45"/>
    </location>
</feature>
<evidence type="ECO:0000313" key="2">
    <source>
        <dbReference type="EMBL" id="OQU83344.1"/>
    </source>
</evidence>
<dbReference type="Proteomes" id="UP000000768">
    <property type="component" value="Chromosome 5"/>
</dbReference>
<evidence type="ECO:0000256" key="1">
    <source>
        <dbReference type="SAM" id="MobiDB-lite"/>
    </source>
</evidence>
<dbReference type="EMBL" id="CM000764">
    <property type="protein sequence ID" value="OQU83344.1"/>
    <property type="molecule type" value="Genomic_DNA"/>
</dbReference>
<accession>A0A1Z5RHY0</accession>
<organism evidence="2 3">
    <name type="scientific">Sorghum bicolor</name>
    <name type="common">Sorghum</name>
    <name type="synonym">Sorghum vulgare</name>
    <dbReference type="NCBI Taxonomy" id="4558"/>
    <lineage>
        <taxon>Eukaryota</taxon>
        <taxon>Viridiplantae</taxon>
        <taxon>Streptophyta</taxon>
        <taxon>Embryophyta</taxon>
        <taxon>Tracheophyta</taxon>
        <taxon>Spermatophyta</taxon>
        <taxon>Magnoliopsida</taxon>
        <taxon>Liliopsida</taxon>
        <taxon>Poales</taxon>
        <taxon>Poaceae</taxon>
        <taxon>PACMAD clade</taxon>
        <taxon>Panicoideae</taxon>
        <taxon>Andropogonodae</taxon>
        <taxon>Andropogoneae</taxon>
        <taxon>Sorghinae</taxon>
        <taxon>Sorghum</taxon>
    </lineage>
</organism>
<protein>
    <submittedName>
        <fullName evidence="2">Uncharacterized protein</fullName>
    </submittedName>
</protein>
<dbReference type="AlphaFoldDB" id="A0A1Z5RHY0"/>
<sequence length="98" mass="10963">MQSVKRFNMKGKLAPRKPPFSSPRTTTIPAWRRPRAAPQPSPRSSGGLLWCACASAHRCTRSLHRNPRREPMDVQQQHTQLDLSGTTMGFLVTVVALI</sequence>
<reference evidence="2 3" key="1">
    <citation type="journal article" date="2009" name="Nature">
        <title>The Sorghum bicolor genome and the diversification of grasses.</title>
        <authorList>
            <person name="Paterson A.H."/>
            <person name="Bowers J.E."/>
            <person name="Bruggmann R."/>
            <person name="Dubchak I."/>
            <person name="Grimwood J."/>
            <person name="Gundlach H."/>
            <person name="Haberer G."/>
            <person name="Hellsten U."/>
            <person name="Mitros T."/>
            <person name="Poliakov A."/>
            <person name="Schmutz J."/>
            <person name="Spannagl M."/>
            <person name="Tang H."/>
            <person name="Wang X."/>
            <person name="Wicker T."/>
            <person name="Bharti A.K."/>
            <person name="Chapman J."/>
            <person name="Feltus F.A."/>
            <person name="Gowik U."/>
            <person name="Grigoriev I.V."/>
            <person name="Lyons E."/>
            <person name="Maher C.A."/>
            <person name="Martis M."/>
            <person name="Narechania A."/>
            <person name="Otillar R.P."/>
            <person name="Penning B.W."/>
            <person name="Salamov A.A."/>
            <person name="Wang Y."/>
            <person name="Zhang L."/>
            <person name="Carpita N.C."/>
            <person name="Freeling M."/>
            <person name="Gingle A.R."/>
            <person name="Hash C.T."/>
            <person name="Keller B."/>
            <person name="Klein P."/>
            <person name="Kresovich S."/>
            <person name="McCann M.C."/>
            <person name="Ming R."/>
            <person name="Peterson D.G."/>
            <person name="Mehboob-ur-Rahman"/>
            <person name="Ware D."/>
            <person name="Westhoff P."/>
            <person name="Mayer K.F."/>
            <person name="Messing J."/>
            <person name="Rokhsar D.S."/>
        </authorList>
    </citation>
    <scope>NUCLEOTIDE SEQUENCE [LARGE SCALE GENOMIC DNA]</scope>
    <source>
        <strain evidence="3">cv. BTx623</strain>
    </source>
</reference>
<evidence type="ECO:0000313" key="3">
    <source>
        <dbReference type="Proteomes" id="UP000000768"/>
    </source>
</evidence>
<gene>
    <name evidence="2" type="ORF">SORBI_3005G110421</name>
</gene>
<dbReference type="Gramene" id="OQU83344">
    <property type="protein sequence ID" value="OQU83344"/>
    <property type="gene ID" value="SORBI_3005G110421"/>
</dbReference>
<feature type="compositionally biased region" description="Low complexity" evidence="1">
    <location>
        <begin position="23"/>
        <end position="45"/>
    </location>
</feature>
<name>A0A1Z5RHY0_SORBI</name>
<keyword evidence="3" id="KW-1185">Reference proteome</keyword>
<reference evidence="3" key="2">
    <citation type="journal article" date="2018" name="Plant J.">
        <title>The Sorghum bicolor reference genome: improved assembly, gene annotations, a transcriptome atlas, and signatures of genome organization.</title>
        <authorList>
            <person name="McCormick R.F."/>
            <person name="Truong S.K."/>
            <person name="Sreedasyam A."/>
            <person name="Jenkins J."/>
            <person name="Shu S."/>
            <person name="Sims D."/>
            <person name="Kennedy M."/>
            <person name="Amirebrahimi M."/>
            <person name="Weers B.D."/>
            <person name="McKinley B."/>
            <person name="Mattison A."/>
            <person name="Morishige D.T."/>
            <person name="Grimwood J."/>
            <person name="Schmutz J."/>
            <person name="Mullet J.E."/>
        </authorList>
    </citation>
    <scope>NUCLEOTIDE SEQUENCE [LARGE SCALE GENOMIC DNA]</scope>
    <source>
        <strain evidence="3">cv. BTx623</strain>
    </source>
</reference>
<proteinExistence type="predicted"/>